<dbReference type="GO" id="GO:0016787">
    <property type="term" value="F:hydrolase activity"/>
    <property type="evidence" value="ECO:0007669"/>
    <property type="project" value="UniProtKB-KW"/>
</dbReference>
<dbReference type="GO" id="GO:0043139">
    <property type="term" value="F:5'-3' DNA helicase activity"/>
    <property type="evidence" value="ECO:0007669"/>
    <property type="project" value="UniProtKB-UniRule"/>
</dbReference>
<dbReference type="SMART" id="SM00382">
    <property type="entry name" value="AAA"/>
    <property type="match status" value="1"/>
</dbReference>
<dbReference type="Gene3D" id="2.30.30.940">
    <property type="match status" value="1"/>
</dbReference>
<dbReference type="CDD" id="cd17933">
    <property type="entry name" value="DEXSc_RecD-like"/>
    <property type="match status" value="1"/>
</dbReference>
<dbReference type="InterPro" id="IPR027417">
    <property type="entry name" value="P-loop_NTPase"/>
</dbReference>
<dbReference type="InterPro" id="IPR029493">
    <property type="entry name" value="RecD2-like_HHH"/>
</dbReference>
<dbReference type="Gene3D" id="1.10.150.20">
    <property type="entry name" value="5' to 3' exonuclease, C-terminal subdomain"/>
    <property type="match status" value="1"/>
</dbReference>
<dbReference type="InterPro" id="IPR050534">
    <property type="entry name" value="Coronavir_polyprotein_1ab"/>
</dbReference>
<dbReference type="EMBL" id="DVLU01000065">
    <property type="protein sequence ID" value="HIT85574.1"/>
    <property type="molecule type" value="Genomic_DNA"/>
</dbReference>
<dbReference type="Pfam" id="PF13538">
    <property type="entry name" value="UvrD_C_2"/>
    <property type="match status" value="1"/>
</dbReference>
<reference evidence="5" key="2">
    <citation type="journal article" date="2021" name="PeerJ">
        <title>Extensive microbial diversity within the chicken gut microbiome revealed by metagenomics and culture.</title>
        <authorList>
            <person name="Gilroy R."/>
            <person name="Ravi A."/>
            <person name="Getino M."/>
            <person name="Pursley I."/>
            <person name="Horton D.L."/>
            <person name="Alikhan N.F."/>
            <person name="Baker D."/>
            <person name="Gharbi K."/>
            <person name="Hall N."/>
            <person name="Watson M."/>
            <person name="Adriaenssens E.M."/>
            <person name="Foster-Nyarko E."/>
            <person name="Jarju S."/>
            <person name="Secka A."/>
            <person name="Antonio M."/>
            <person name="Oren A."/>
            <person name="Chaudhuri R.R."/>
            <person name="La Ragione R."/>
            <person name="Hildebrand F."/>
            <person name="Pallen M.J."/>
        </authorList>
    </citation>
    <scope>NUCLEOTIDE SEQUENCE</scope>
    <source>
        <strain evidence="5">CHK181-108</strain>
    </source>
</reference>
<dbReference type="Pfam" id="PF13245">
    <property type="entry name" value="AAA_19"/>
    <property type="match status" value="1"/>
</dbReference>
<evidence type="ECO:0000256" key="3">
    <source>
        <dbReference type="HAMAP-Rule" id="MF_01488"/>
    </source>
</evidence>
<comment type="function">
    <text evidence="3">DNA-dependent ATPase and ATP-dependent 5'-3' DNA helicase. Has no activity on blunt DNA or DNA with 3'-overhangs, requires at least 10 bases of 5'-ssDNA for helicase activity.</text>
</comment>
<evidence type="ECO:0000313" key="6">
    <source>
        <dbReference type="Proteomes" id="UP000824165"/>
    </source>
</evidence>
<dbReference type="SUPFAM" id="SSF52540">
    <property type="entry name" value="P-loop containing nucleoside triphosphate hydrolases"/>
    <property type="match status" value="2"/>
</dbReference>
<dbReference type="GO" id="GO:0017116">
    <property type="term" value="F:single-stranded DNA helicase activity"/>
    <property type="evidence" value="ECO:0007669"/>
    <property type="project" value="TreeGrafter"/>
</dbReference>
<dbReference type="InterPro" id="IPR027785">
    <property type="entry name" value="UvrD-like_helicase_C"/>
</dbReference>
<accession>A0A9D1KQ70</accession>
<dbReference type="GO" id="GO:0005524">
    <property type="term" value="F:ATP binding"/>
    <property type="evidence" value="ECO:0007669"/>
    <property type="project" value="UniProtKB-UniRule"/>
</dbReference>
<keyword evidence="3" id="KW-0413">Isomerase</keyword>
<dbReference type="InterPro" id="IPR003593">
    <property type="entry name" value="AAA+_ATPase"/>
</dbReference>
<evidence type="ECO:0000256" key="2">
    <source>
        <dbReference type="ARBA" id="ARBA00022840"/>
    </source>
</evidence>
<comment type="similarity">
    <text evidence="3">Belongs to the RecD family. RecD2 subfamily.</text>
</comment>
<comment type="caution">
    <text evidence="5">The sequence shown here is derived from an EMBL/GenBank/DDBJ whole genome shotgun (WGS) entry which is preliminary data.</text>
</comment>
<proteinExistence type="inferred from homology"/>
<dbReference type="SUPFAM" id="SSF47781">
    <property type="entry name" value="RuvA domain 2-like"/>
    <property type="match status" value="1"/>
</dbReference>
<evidence type="ECO:0000313" key="5">
    <source>
        <dbReference type="EMBL" id="HIT85574.1"/>
    </source>
</evidence>
<dbReference type="Pfam" id="PF14490">
    <property type="entry name" value="HHH_RecD2"/>
    <property type="match status" value="1"/>
</dbReference>
<dbReference type="PANTHER" id="PTHR43788:SF6">
    <property type="entry name" value="DNA HELICASE B"/>
    <property type="match status" value="1"/>
</dbReference>
<gene>
    <name evidence="3" type="primary">recD2</name>
    <name evidence="5" type="ORF">IAA60_06675</name>
</gene>
<reference evidence="5" key="1">
    <citation type="submission" date="2020-10" db="EMBL/GenBank/DDBJ databases">
        <authorList>
            <person name="Gilroy R."/>
        </authorList>
    </citation>
    <scope>NUCLEOTIDE SEQUENCE</scope>
    <source>
        <strain evidence="5">CHK181-108</strain>
    </source>
</reference>
<dbReference type="InterPro" id="IPR055446">
    <property type="entry name" value="RecD2_N_OB"/>
</dbReference>
<evidence type="ECO:0000256" key="1">
    <source>
        <dbReference type="ARBA" id="ARBA00022741"/>
    </source>
</evidence>
<protein>
    <recommendedName>
        <fullName evidence="3">ATP-dependent RecD2 DNA helicase</fullName>
        <ecNumber evidence="3">5.6.2.3</ecNumber>
    </recommendedName>
    <alternativeName>
        <fullName evidence="3">DNA 5'-3' helicase subunit RecD2</fullName>
    </alternativeName>
</protein>
<evidence type="ECO:0000259" key="4">
    <source>
        <dbReference type="SMART" id="SM00382"/>
    </source>
</evidence>
<dbReference type="InterPro" id="IPR006345">
    <property type="entry name" value="RecD2"/>
</dbReference>
<dbReference type="GO" id="GO:0006310">
    <property type="term" value="P:DNA recombination"/>
    <property type="evidence" value="ECO:0007669"/>
    <property type="project" value="InterPro"/>
</dbReference>
<dbReference type="HAMAP" id="MF_01488">
    <property type="entry name" value="RecD2"/>
    <property type="match status" value="1"/>
</dbReference>
<dbReference type="NCBIfam" id="TIGR01448">
    <property type="entry name" value="recD_rel"/>
    <property type="match status" value="1"/>
</dbReference>
<organism evidence="5 6">
    <name type="scientific">Candidatus Ornithomonoglobus intestinigallinarum</name>
    <dbReference type="NCBI Taxonomy" id="2840894"/>
    <lineage>
        <taxon>Bacteria</taxon>
        <taxon>Bacillati</taxon>
        <taxon>Bacillota</taxon>
        <taxon>Clostridia</taxon>
        <taxon>Candidatus Ornithomonoglobus</taxon>
    </lineage>
</organism>
<feature type="domain" description="AAA+ ATPase" evidence="4">
    <location>
        <begin position="337"/>
        <end position="483"/>
    </location>
</feature>
<dbReference type="EC" id="5.6.2.3" evidence="3"/>
<dbReference type="Gene3D" id="1.10.10.2220">
    <property type="match status" value="1"/>
</dbReference>
<dbReference type="Pfam" id="PF18335">
    <property type="entry name" value="SH3_13"/>
    <property type="match status" value="1"/>
</dbReference>
<keyword evidence="3" id="KW-0238">DNA-binding</keyword>
<dbReference type="Pfam" id="PF23139">
    <property type="entry name" value="OB_YrrC"/>
    <property type="match status" value="1"/>
</dbReference>
<dbReference type="InterPro" id="IPR010994">
    <property type="entry name" value="RuvA_2-like"/>
</dbReference>
<dbReference type="Proteomes" id="UP000824165">
    <property type="component" value="Unassembled WGS sequence"/>
</dbReference>
<keyword evidence="3" id="KW-0378">Hydrolase</keyword>
<keyword evidence="2 3" id="KW-0067">ATP-binding</keyword>
<dbReference type="GO" id="GO:0009338">
    <property type="term" value="C:exodeoxyribonuclease V complex"/>
    <property type="evidence" value="ECO:0007669"/>
    <property type="project" value="TreeGrafter"/>
</dbReference>
<dbReference type="AlphaFoldDB" id="A0A9D1KQ70"/>
<keyword evidence="1 3" id="KW-0547">Nucleotide-binding</keyword>
<dbReference type="Pfam" id="PF14520">
    <property type="entry name" value="HHH_5"/>
    <property type="match status" value="1"/>
</dbReference>
<comment type="catalytic activity">
    <reaction evidence="3">
        <text>ATP + H2O = ADP + phosphate + H(+)</text>
        <dbReference type="Rhea" id="RHEA:13065"/>
        <dbReference type="ChEBI" id="CHEBI:15377"/>
        <dbReference type="ChEBI" id="CHEBI:15378"/>
        <dbReference type="ChEBI" id="CHEBI:30616"/>
        <dbReference type="ChEBI" id="CHEBI:43474"/>
        <dbReference type="ChEBI" id="CHEBI:456216"/>
        <dbReference type="EC" id="5.6.2.3"/>
    </reaction>
</comment>
<dbReference type="Gene3D" id="3.40.50.300">
    <property type="entry name" value="P-loop containing nucleotide triphosphate hydrolases"/>
    <property type="match status" value="2"/>
</dbReference>
<dbReference type="CDD" id="cd18809">
    <property type="entry name" value="SF1_C_RecD"/>
    <property type="match status" value="1"/>
</dbReference>
<sequence length="749" mass="83022">MGNETISCLVEDIKYTNEDNGYTVIDASYDDGSNYFTAVGILPYVRPGQHLKITGYWTTHFDYGDQFRVEYYEMSAPADKEAIFNYLASGAVEGVREATAKKLVDAFGADTLEVISKQPEKLAGLKGISLDKAKKISKSYNETRSMQDLLLFLQKYGISLSAAMKIYNVFGTKALGIIEQNPYAISDLVSGISFNTADIIAYNMGIPKNDPVRVRSGIKYILQTAAYRDGHTYMPGQLLKEDAAYKLTISEDEAERALLSLAGDEEIKSDIIDRENVYFLRELFEAEMYIASRLALMAHMPQKHTLSPILAEERIDALSGGTELAAEQKNAVITAVSTGCMVLTGGPGTGKTTTVNTIIKILEDMKLSVALAAPTGRAAKRLSQVTGLEAKTIHRLLGSEYKNGVHTFSFNEKHPLSYDAVILDEVSMVDTPLMQSFLRAVKTGARVILCGDSDQLPSIGPGSVLKDIIESCAVPVIKLTKIFRQAEQSLIIVNAHRINRGEMPELNTKTNDFFCLRRGTPEQIVSTIRDLFVKRLPKSYDVDPVFGIQVLSPTKKGDTGTVNLNRILQEAYNPPSPEKAEFAFGHLSFREGDKVMQTKNNYDISYTLPDGKESSGIFNGDMGIITSINTERKYMDILFDEEKSVEYPFSMLDDLDLSYAVTVHKSQGSEFPIIVMAAGKYMPRLMTRNLFYTAVTRAKDIVILVGSERTIMNMTANAYTKRRFTALSQRLADVKASLEDEKAKRNAKI</sequence>
<dbReference type="GO" id="GO:0003677">
    <property type="term" value="F:DNA binding"/>
    <property type="evidence" value="ECO:0007669"/>
    <property type="project" value="UniProtKB-UniRule"/>
</dbReference>
<keyword evidence="3 5" id="KW-0347">Helicase</keyword>
<feature type="binding site" evidence="3">
    <location>
        <begin position="348"/>
        <end position="352"/>
    </location>
    <ligand>
        <name>ATP</name>
        <dbReference type="ChEBI" id="CHEBI:30616"/>
    </ligand>
</feature>
<name>A0A9D1KQ70_9FIRM</name>
<dbReference type="InterPro" id="IPR041451">
    <property type="entry name" value="RecD2_SH13"/>
</dbReference>
<dbReference type="PANTHER" id="PTHR43788">
    <property type="entry name" value="DNA2/NAM7 HELICASE FAMILY MEMBER"/>
    <property type="match status" value="1"/>
</dbReference>